<comment type="subcellular location">
    <subcellularLocation>
        <location evidence="1">Membrane</location>
        <topology evidence="1">Single-pass type I membrane protein</topology>
    </subcellularLocation>
</comment>
<dbReference type="EMBL" id="HACG01012364">
    <property type="protein sequence ID" value="CEK59229.1"/>
    <property type="molecule type" value="Transcribed_RNA"/>
</dbReference>
<dbReference type="PRINTS" id="PR01185">
    <property type="entry name" value="INTEGRINA"/>
</dbReference>
<keyword evidence="5" id="KW-1133">Transmembrane helix</keyword>
<dbReference type="InterPro" id="IPR013649">
    <property type="entry name" value="Integrin_alpha_Ig-like_1"/>
</dbReference>
<dbReference type="InterPro" id="IPR048286">
    <property type="entry name" value="Integrin_alpha_Ig-like_3"/>
</dbReference>
<evidence type="ECO:0000256" key="3">
    <source>
        <dbReference type="ARBA" id="ARBA00023136"/>
    </source>
</evidence>
<evidence type="ECO:0000259" key="6">
    <source>
        <dbReference type="Pfam" id="PF08441"/>
    </source>
</evidence>
<dbReference type="GO" id="GO:0098609">
    <property type="term" value="P:cell-cell adhesion"/>
    <property type="evidence" value="ECO:0007669"/>
    <property type="project" value="TreeGrafter"/>
</dbReference>
<dbReference type="InterPro" id="IPR032695">
    <property type="entry name" value="Integrin_dom_sf"/>
</dbReference>
<dbReference type="InterPro" id="IPR000413">
    <property type="entry name" value="Integrin_alpha"/>
</dbReference>
<keyword evidence="4" id="KW-0325">Glycoprotein</keyword>
<keyword evidence="2" id="KW-0401">Integrin</keyword>
<evidence type="ECO:0000256" key="4">
    <source>
        <dbReference type="ARBA" id="ARBA00023180"/>
    </source>
</evidence>
<dbReference type="Pfam" id="PF20805">
    <property type="entry name" value="Integrin_A_Ig_2"/>
    <property type="match status" value="1"/>
</dbReference>
<name>A0A0B6YSI9_9EUPU</name>
<feature type="domain" description="Integrin alpha third immunoglobulin-like" evidence="8">
    <location>
        <begin position="248"/>
        <end position="425"/>
    </location>
</feature>
<feature type="transmembrane region" description="Helical" evidence="5">
    <location>
        <begin position="458"/>
        <end position="481"/>
    </location>
</feature>
<dbReference type="Gene3D" id="2.60.40.1510">
    <property type="entry name" value="ntegrin, alpha v. Chain A, domain 3"/>
    <property type="match status" value="1"/>
</dbReference>
<dbReference type="GO" id="GO:0009897">
    <property type="term" value="C:external side of plasma membrane"/>
    <property type="evidence" value="ECO:0007669"/>
    <property type="project" value="TreeGrafter"/>
</dbReference>
<dbReference type="GO" id="GO:0007229">
    <property type="term" value="P:integrin-mediated signaling pathway"/>
    <property type="evidence" value="ECO:0007669"/>
    <property type="project" value="UniProtKB-KW"/>
</dbReference>
<dbReference type="GO" id="GO:0007160">
    <property type="term" value="P:cell-matrix adhesion"/>
    <property type="evidence" value="ECO:0007669"/>
    <property type="project" value="TreeGrafter"/>
</dbReference>
<reference evidence="9" key="1">
    <citation type="submission" date="2014-12" db="EMBL/GenBank/DDBJ databases">
        <title>Insight into the proteome of Arion vulgaris.</title>
        <authorList>
            <person name="Aradska J."/>
            <person name="Bulat T."/>
            <person name="Smidak R."/>
            <person name="Sarate P."/>
            <person name="Gangsoo J."/>
            <person name="Sialana F."/>
            <person name="Bilban M."/>
            <person name="Lubec G."/>
        </authorList>
    </citation>
    <scope>NUCLEOTIDE SEQUENCE</scope>
    <source>
        <tissue evidence="9">Skin</tissue>
    </source>
</reference>
<accession>A0A0B6YSI9</accession>
<protein>
    <submittedName>
        <fullName evidence="9">Uncharacterized protein</fullName>
    </submittedName>
</protein>
<feature type="domain" description="Integrin alpha second immunoglobulin-like" evidence="7">
    <location>
        <begin position="98"/>
        <end position="229"/>
    </location>
</feature>
<dbReference type="Pfam" id="PF20806">
    <property type="entry name" value="Integrin_A_Ig_3"/>
    <property type="match status" value="1"/>
</dbReference>
<gene>
    <name evidence="9" type="primary">ORF35595</name>
</gene>
<feature type="domain" description="Integrin alpha first immunoglubulin-like" evidence="6">
    <location>
        <begin position="32"/>
        <end position="97"/>
    </location>
</feature>
<organism evidence="9">
    <name type="scientific">Arion vulgaris</name>
    <dbReference type="NCBI Taxonomy" id="1028688"/>
    <lineage>
        <taxon>Eukaryota</taxon>
        <taxon>Metazoa</taxon>
        <taxon>Spiralia</taxon>
        <taxon>Lophotrochozoa</taxon>
        <taxon>Mollusca</taxon>
        <taxon>Gastropoda</taxon>
        <taxon>Heterobranchia</taxon>
        <taxon>Euthyneura</taxon>
        <taxon>Panpulmonata</taxon>
        <taxon>Eupulmonata</taxon>
        <taxon>Stylommatophora</taxon>
        <taxon>Helicina</taxon>
        <taxon>Arionoidea</taxon>
        <taxon>Arionidae</taxon>
        <taxon>Arion</taxon>
    </lineage>
</organism>
<evidence type="ECO:0000256" key="1">
    <source>
        <dbReference type="ARBA" id="ARBA00004479"/>
    </source>
</evidence>
<dbReference type="GO" id="GO:0008305">
    <property type="term" value="C:integrin complex"/>
    <property type="evidence" value="ECO:0007669"/>
    <property type="project" value="InterPro"/>
</dbReference>
<proteinExistence type="predicted"/>
<evidence type="ECO:0000259" key="7">
    <source>
        <dbReference type="Pfam" id="PF20805"/>
    </source>
</evidence>
<sequence>MLRIATPVYRNSVHFTPVILANSQKQKHKDCRKKTESCMSSYAYVKKDPNDKLSPIKVTMNFKLNEESLSVQKGVLPPILDAYIPTTTSFTAHILKDCGIDNICIPDLAVLPVSVPKEHRIGSTSQLELMLIVLNYGEDSFNTNLWIDLPSGVSYKTISNQRSNVAISCDTLKSDNSKVVCGLGNPMQKNAESEFTLVLTPTNTNTTKNRLVFTLHANSTNPEKSENYGNNYASFEIPVTIEEPKVGLYGVSNPNLIVLNTTDDRAEDRGRGIKHTFQLHNQALFPTNQTELQIKWPSYDRQGNPVLLIDKELIIKGNGVCKIIILTPNNSTGYIGLGSLTTYVELNNFQTRRKRDTGSNTIACSDNFCTIIQCLVGYIAPSDSFILTVESRLMVKSFIQRREATEMYHITAVAFARVKSLPYDLVSVDTSKFEIHRKEVLTEINTDLRKPASKGVEVWIIAVAVTAGLLLLLLLILLLWWCGFFKRKKPMEEGYFVVNGKSVDNTVVD</sequence>
<evidence type="ECO:0000313" key="9">
    <source>
        <dbReference type="EMBL" id="CEK59229.1"/>
    </source>
</evidence>
<keyword evidence="3 5" id="KW-0472">Membrane</keyword>
<dbReference type="GO" id="GO:0033627">
    <property type="term" value="P:cell adhesion mediated by integrin"/>
    <property type="evidence" value="ECO:0007669"/>
    <property type="project" value="TreeGrafter"/>
</dbReference>
<dbReference type="SUPFAM" id="SSF69179">
    <property type="entry name" value="Integrin domains"/>
    <property type="match status" value="3"/>
</dbReference>
<dbReference type="Gene3D" id="1.20.5.930">
    <property type="entry name" value="Bicelle-embedded integrin alpha(iib) transmembrane segment"/>
    <property type="match status" value="1"/>
</dbReference>
<keyword evidence="5" id="KW-0812">Transmembrane</keyword>
<dbReference type="Gene3D" id="2.60.40.1460">
    <property type="entry name" value="Integrin domains. Chain A, domain 2"/>
    <property type="match status" value="1"/>
</dbReference>
<dbReference type="PANTHER" id="PTHR23220">
    <property type="entry name" value="INTEGRIN ALPHA"/>
    <property type="match status" value="1"/>
</dbReference>
<dbReference type="GO" id="GO:0005178">
    <property type="term" value="F:integrin binding"/>
    <property type="evidence" value="ECO:0007669"/>
    <property type="project" value="TreeGrafter"/>
</dbReference>
<evidence type="ECO:0000256" key="5">
    <source>
        <dbReference type="SAM" id="Phobius"/>
    </source>
</evidence>
<dbReference type="PANTHER" id="PTHR23220:SF133">
    <property type="entry name" value="INTEGRIN ALPHA-PS2"/>
    <property type="match status" value="1"/>
</dbReference>
<dbReference type="InterPro" id="IPR048285">
    <property type="entry name" value="Integrin_alpha_Ig-like_2"/>
</dbReference>
<evidence type="ECO:0000256" key="2">
    <source>
        <dbReference type="ARBA" id="ARBA00023037"/>
    </source>
</evidence>
<dbReference type="AlphaFoldDB" id="A0A0B6YSI9"/>
<dbReference type="Pfam" id="PF08441">
    <property type="entry name" value="Integrin_A_Ig_1"/>
    <property type="match status" value="1"/>
</dbReference>
<evidence type="ECO:0000259" key="8">
    <source>
        <dbReference type="Pfam" id="PF20806"/>
    </source>
</evidence>
<dbReference type="Gene3D" id="2.60.40.1530">
    <property type="entry name" value="ntegrin, alpha v. Chain A, domain 4"/>
    <property type="match status" value="1"/>
</dbReference>